<dbReference type="PANTHER" id="PTHR30055">
    <property type="entry name" value="HTH-TYPE TRANSCRIPTIONAL REGULATOR RUTR"/>
    <property type="match status" value="1"/>
</dbReference>
<gene>
    <name evidence="5" type="ORF">LZC94_43770</name>
</gene>
<evidence type="ECO:0000259" key="4">
    <source>
        <dbReference type="PROSITE" id="PS50977"/>
    </source>
</evidence>
<dbReference type="PRINTS" id="PR00455">
    <property type="entry name" value="HTHTETR"/>
</dbReference>
<dbReference type="SUPFAM" id="SSF46689">
    <property type="entry name" value="Homeodomain-like"/>
    <property type="match status" value="1"/>
</dbReference>
<accession>A0ABZ2LY92</accession>
<organism evidence="5 6">
    <name type="scientific">Pendulispora albinea</name>
    <dbReference type="NCBI Taxonomy" id="2741071"/>
    <lineage>
        <taxon>Bacteria</taxon>
        <taxon>Pseudomonadati</taxon>
        <taxon>Myxococcota</taxon>
        <taxon>Myxococcia</taxon>
        <taxon>Myxococcales</taxon>
        <taxon>Sorangiineae</taxon>
        <taxon>Pendulisporaceae</taxon>
        <taxon>Pendulispora</taxon>
    </lineage>
</organism>
<keyword evidence="1 2" id="KW-0238">DNA-binding</keyword>
<evidence type="ECO:0000256" key="3">
    <source>
        <dbReference type="SAM" id="MobiDB-lite"/>
    </source>
</evidence>
<dbReference type="InterPro" id="IPR009057">
    <property type="entry name" value="Homeodomain-like_sf"/>
</dbReference>
<dbReference type="InterPro" id="IPR050109">
    <property type="entry name" value="HTH-type_TetR-like_transc_reg"/>
</dbReference>
<dbReference type="Pfam" id="PF00440">
    <property type="entry name" value="TetR_N"/>
    <property type="match status" value="1"/>
</dbReference>
<dbReference type="PANTHER" id="PTHR30055:SF226">
    <property type="entry name" value="HTH-TYPE TRANSCRIPTIONAL REGULATOR PKSA"/>
    <property type="match status" value="1"/>
</dbReference>
<evidence type="ECO:0000313" key="5">
    <source>
        <dbReference type="EMBL" id="WXB14731.1"/>
    </source>
</evidence>
<protein>
    <submittedName>
        <fullName evidence="5">TetR/AcrR family transcriptional regulator</fullName>
    </submittedName>
</protein>
<feature type="compositionally biased region" description="Low complexity" evidence="3">
    <location>
        <begin position="225"/>
        <end position="237"/>
    </location>
</feature>
<evidence type="ECO:0000256" key="1">
    <source>
        <dbReference type="ARBA" id="ARBA00023125"/>
    </source>
</evidence>
<feature type="region of interest" description="Disordered" evidence="3">
    <location>
        <begin position="206"/>
        <end position="245"/>
    </location>
</feature>
<dbReference type="EMBL" id="CP089984">
    <property type="protein sequence ID" value="WXB14731.1"/>
    <property type="molecule type" value="Genomic_DNA"/>
</dbReference>
<keyword evidence="6" id="KW-1185">Reference proteome</keyword>
<evidence type="ECO:0000313" key="6">
    <source>
        <dbReference type="Proteomes" id="UP001370348"/>
    </source>
</evidence>
<feature type="DNA-binding region" description="H-T-H motif" evidence="2">
    <location>
        <begin position="43"/>
        <end position="62"/>
    </location>
</feature>
<sequence>MTTSSGASGARRIPLQQRSRERLERILEAAASLFIERGYDAATMENIAERAQTSIGSVYQFYPNKRAIFDAMAVRYIELARERFEELLVSYARIERWDEMLHQAIDAFAAFERSGVIIRAVWLNWQMSPEFLIAGEALNREFARRVETFLAERAKELPAEKRLLVATMLVEHITAMMIVSVRRNDALGEAVIAETKVLLRRYLRPYLGSPGGDEPRRKARKSSKSSESAKPAKSPKSTKPPKPRT</sequence>
<dbReference type="Proteomes" id="UP001370348">
    <property type="component" value="Chromosome"/>
</dbReference>
<dbReference type="Pfam" id="PF17918">
    <property type="entry name" value="TetR_C_15"/>
    <property type="match status" value="1"/>
</dbReference>
<evidence type="ECO:0000256" key="2">
    <source>
        <dbReference type="PROSITE-ProRule" id="PRU00335"/>
    </source>
</evidence>
<dbReference type="InterPro" id="IPR001647">
    <property type="entry name" value="HTH_TetR"/>
</dbReference>
<dbReference type="PROSITE" id="PS50977">
    <property type="entry name" value="HTH_TETR_2"/>
    <property type="match status" value="1"/>
</dbReference>
<feature type="domain" description="HTH tetR-type" evidence="4">
    <location>
        <begin position="20"/>
        <end position="80"/>
    </location>
</feature>
<dbReference type="Gene3D" id="1.10.357.10">
    <property type="entry name" value="Tetracycline Repressor, domain 2"/>
    <property type="match status" value="1"/>
</dbReference>
<dbReference type="InterPro" id="IPR041669">
    <property type="entry name" value="TetR_C_15"/>
</dbReference>
<name>A0ABZ2LY92_9BACT</name>
<proteinExistence type="predicted"/>
<reference evidence="5 6" key="1">
    <citation type="submission" date="2021-12" db="EMBL/GenBank/DDBJ databases">
        <title>Discovery of the Pendulisporaceae a myxobacterial family with distinct sporulation behavior and unique specialized metabolism.</title>
        <authorList>
            <person name="Garcia R."/>
            <person name="Popoff A."/>
            <person name="Bader C.D."/>
            <person name="Loehr J."/>
            <person name="Walesch S."/>
            <person name="Walt C."/>
            <person name="Boldt J."/>
            <person name="Bunk B."/>
            <person name="Haeckl F.J.F.P.J."/>
            <person name="Gunesch A.P."/>
            <person name="Birkelbach J."/>
            <person name="Nuebel U."/>
            <person name="Pietschmann T."/>
            <person name="Bach T."/>
            <person name="Mueller R."/>
        </authorList>
    </citation>
    <scope>NUCLEOTIDE SEQUENCE [LARGE SCALE GENOMIC DNA]</scope>
    <source>
        <strain evidence="5 6">MSr11954</strain>
    </source>
</reference>
<dbReference type="RefSeq" id="WP_394824356.1">
    <property type="nucleotide sequence ID" value="NZ_CP089984.1"/>
</dbReference>